<feature type="transmembrane region" description="Helical" evidence="7">
    <location>
        <begin position="145"/>
        <end position="163"/>
    </location>
</feature>
<evidence type="ECO:0000256" key="2">
    <source>
        <dbReference type="ARBA" id="ARBA00007430"/>
    </source>
</evidence>
<proteinExistence type="inferred from homology"/>
<dbReference type="Proteomes" id="UP000326464">
    <property type="component" value="Unassembled WGS sequence"/>
</dbReference>
<feature type="transmembrane region" description="Helical" evidence="7">
    <location>
        <begin position="358"/>
        <end position="382"/>
    </location>
</feature>
<dbReference type="InterPro" id="IPR050833">
    <property type="entry name" value="Poly_Biosynth_Transport"/>
</dbReference>
<dbReference type="PANTHER" id="PTHR30250">
    <property type="entry name" value="PST FAMILY PREDICTED COLANIC ACID TRANSPORTER"/>
    <property type="match status" value="1"/>
</dbReference>
<keyword evidence="4 7" id="KW-0812">Transmembrane</keyword>
<dbReference type="CDD" id="cd13127">
    <property type="entry name" value="MATE_tuaB_like"/>
    <property type="match status" value="1"/>
</dbReference>
<dbReference type="OrthoDB" id="9770347at2"/>
<gene>
    <name evidence="8" type="ORF">FNH21_13310</name>
</gene>
<keyword evidence="6 7" id="KW-0472">Membrane</keyword>
<dbReference type="EMBL" id="VJXX01000005">
    <property type="protein sequence ID" value="MPY11679.1"/>
    <property type="molecule type" value="Genomic_DNA"/>
</dbReference>
<reference evidence="9" key="1">
    <citation type="submission" date="2019-07" db="EMBL/GenBank/DDBJ databases">
        <title>Arthrobacter KR32 sp. nov., isolated from mountain cheese made of cows milk.</title>
        <authorList>
            <person name="Flegler A."/>
        </authorList>
    </citation>
    <scope>NUCLEOTIDE SEQUENCE [LARGE SCALE GENOMIC DNA]</scope>
    <source>
        <strain evidence="9">KR32</strain>
    </source>
</reference>
<feature type="transmembrane region" description="Helical" evidence="7">
    <location>
        <begin position="475"/>
        <end position="500"/>
    </location>
</feature>
<keyword evidence="9" id="KW-1185">Reference proteome</keyword>
<evidence type="ECO:0000313" key="9">
    <source>
        <dbReference type="Proteomes" id="UP000326464"/>
    </source>
</evidence>
<protein>
    <submittedName>
        <fullName evidence="8">Lipopolysaccharide biosynthesis protein</fullName>
    </submittedName>
</protein>
<evidence type="ECO:0000256" key="4">
    <source>
        <dbReference type="ARBA" id="ARBA00022692"/>
    </source>
</evidence>
<accession>A0A7X1TPB9</accession>
<name>A0A7X1TPB9_9MICC</name>
<evidence type="ECO:0000313" key="8">
    <source>
        <dbReference type="EMBL" id="MPY11679.1"/>
    </source>
</evidence>
<dbReference type="AlphaFoldDB" id="A0A7X1TPB9"/>
<feature type="transmembrane region" description="Helical" evidence="7">
    <location>
        <begin position="175"/>
        <end position="200"/>
    </location>
</feature>
<evidence type="ECO:0000256" key="6">
    <source>
        <dbReference type="ARBA" id="ARBA00023136"/>
    </source>
</evidence>
<dbReference type="GO" id="GO:0005886">
    <property type="term" value="C:plasma membrane"/>
    <property type="evidence" value="ECO:0007669"/>
    <property type="project" value="UniProtKB-SubCell"/>
</dbReference>
<evidence type="ECO:0000256" key="3">
    <source>
        <dbReference type="ARBA" id="ARBA00022475"/>
    </source>
</evidence>
<evidence type="ECO:0000256" key="7">
    <source>
        <dbReference type="SAM" id="Phobius"/>
    </source>
</evidence>
<dbReference type="PANTHER" id="PTHR30250:SF10">
    <property type="entry name" value="LIPOPOLYSACCHARIDE BIOSYNTHESIS PROTEIN WZXC"/>
    <property type="match status" value="1"/>
</dbReference>
<dbReference type="Pfam" id="PF13440">
    <property type="entry name" value="Polysacc_synt_3"/>
    <property type="match status" value="1"/>
</dbReference>
<evidence type="ECO:0000256" key="5">
    <source>
        <dbReference type="ARBA" id="ARBA00022989"/>
    </source>
</evidence>
<feature type="transmembrane region" description="Helical" evidence="7">
    <location>
        <begin position="403"/>
        <end position="427"/>
    </location>
</feature>
<feature type="transmembrane region" description="Helical" evidence="7">
    <location>
        <begin position="212"/>
        <end position="230"/>
    </location>
</feature>
<keyword evidence="5 7" id="KW-1133">Transmembrane helix</keyword>
<feature type="transmembrane region" description="Helical" evidence="7">
    <location>
        <begin position="447"/>
        <end position="468"/>
    </location>
</feature>
<feature type="transmembrane region" description="Helical" evidence="7">
    <location>
        <begin position="117"/>
        <end position="139"/>
    </location>
</feature>
<comment type="subcellular location">
    <subcellularLocation>
        <location evidence="1">Cell membrane</location>
        <topology evidence="1">Multi-pass membrane protein</topology>
    </subcellularLocation>
</comment>
<evidence type="ECO:0000256" key="1">
    <source>
        <dbReference type="ARBA" id="ARBA00004651"/>
    </source>
</evidence>
<keyword evidence="3" id="KW-1003">Cell membrane</keyword>
<comment type="similarity">
    <text evidence="2">Belongs to the polysaccharide synthase family.</text>
</comment>
<comment type="caution">
    <text evidence="8">The sequence shown here is derived from an EMBL/GenBank/DDBJ whole genome shotgun (WGS) entry which is preliminary data.</text>
</comment>
<sequence length="522" mass="55299">MFSVHVSEPARDELSVGSSRSEGILLDVSDREEGQGKSLAQSAASGILVTMTGQVLRIAVQVLSVAILARLLSPTDYGLLAMVAAVIGVADIFRDFGLSTAAIQAKTLSRAQRTNLFWINSGIGLILAIAVFALAPVIASIYRQPALVDIAQVLSVTFVLNGVATQYRADLNRKLAFSTLAVADVASPIVALGGAVWLALSGAGLWALVGQQLIQYSVMLVIVAWGARWLPGLPRTSVPMDGMLRFGWNIVVTQLINYVSNNADYFIIGLRSGAVALGNYSRAFQLLMNPLNQVRSPITRVAIPVLAKIQDDDAAYGAFLLRGQVAMGHSLGFVLGVAAGAAAPITVLFLGGEEWSGVAPLLALLAVAGVFQILAFVGYWVYVTRALTFRLLQDSIFSSSVRLALILLGSQWGVIGVAVAYALAPALTWPATFWWLSRFTTIPTRGLYLGALRIVALSGVAVAASWLTTVWLQDAAAIVSILAALLTAGLACAVVCAALPPFRRDALAILDVARRMARRSSR</sequence>
<organism evidence="8 9">
    <name type="scientific">Arthrobacter bussei</name>
    <dbReference type="NCBI Taxonomy" id="2594179"/>
    <lineage>
        <taxon>Bacteria</taxon>
        <taxon>Bacillati</taxon>
        <taxon>Actinomycetota</taxon>
        <taxon>Actinomycetes</taxon>
        <taxon>Micrococcales</taxon>
        <taxon>Micrococcaceae</taxon>
        <taxon>Arthrobacter</taxon>
    </lineage>
</organism>
<feature type="transmembrane region" description="Helical" evidence="7">
    <location>
        <begin position="331"/>
        <end position="352"/>
    </location>
</feature>